<proteinExistence type="predicted"/>
<feature type="transmembrane region" description="Helical" evidence="2">
    <location>
        <begin position="58"/>
        <end position="80"/>
    </location>
</feature>
<dbReference type="Pfam" id="PF11303">
    <property type="entry name" value="DUF3105"/>
    <property type="match status" value="1"/>
</dbReference>
<evidence type="ECO:0000313" key="3">
    <source>
        <dbReference type="EMBL" id="AJW79746.1"/>
    </source>
</evidence>
<evidence type="ECO:0008006" key="5">
    <source>
        <dbReference type="Google" id="ProtNLM"/>
    </source>
</evidence>
<dbReference type="EMBL" id="CP011043">
    <property type="protein sequence ID" value="AJW79746.1"/>
    <property type="molecule type" value="Genomic_DNA"/>
</dbReference>
<gene>
    <name evidence="3" type="ORF">VO01_11965</name>
</gene>
<reference evidence="3 4" key="1">
    <citation type="journal article" date="2015" name="Genome Announc.">
        <title>Complete Genome Sequence of Clavibacter michiganensis subsp. insidiosus R1-1 Using PacBio Single-Molecule Real-Time Technology.</title>
        <authorList>
            <person name="Lu Y."/>
            <person name="Samac D.A."/>
            <person name="Glazebrook J."/>
            <person name="Ishimaru C.A."/>
        </authorList>
    </citation>
    <scope>NUCLEOTIDE SEQUENCE [LARGE SCALE GENOMIC DNA]</scope>
    <source>
        <strain evidence="3 4">R1-1</strain>
    </source>
</reference>
<keyword evidence="2" id="KW-1133">Transmembrane helix</keyword>
<dbReference type="InterPro" id="IPR021454">
    <property type="entry name" value="DUF3105"/>
</dbReference>
<organism evidence="3 4">
    <name type="scientific">Clavibacter michiganensis subsp. insidiosus</name>
    <dbReference type="NCBI Taxonomy" id="33014"/>
    <lineage>
        <taxon>Bacteria</taxon>
        <taxon>Bacillati</taxon>
        <taxon>Actinomycetota</taxon>
        <taxon>Actinomycetes</taxon>
        <taxon>Micrococcales</taxon>
        <taxon>Microbacteriaceae</taxon>
        <taxon>Clavibacter</taxon>
    </lineage>
</organism>
<feature type="region of interest" description="Disordered" evidence="1">
    <location>
        <begin position="1"/>
        <end position="48"/>
    </location>
</feature>
<dbReference type="KEGG" id="cmh:VO01_11965"/>
<dbReference type="HOGENOM" id="CLU_069355_1_0_11"/>
<dbReference type="Proteomes" id="UP000032604">
    <property type="component" value="Chromosome"/>
</dbReference>
<dbReference type="OrthoDB" id="164831at2"/>
<keyword evidence="2" id="KW-0812">Transmembrane</keyword>
<accession>A0A0D5CJF0</accession>
<name>A0A0D5CJF0_9MICO</name>
<dbReference type="RefSeq" id="WP_045529247.1">
    <property type="nucleotide sequence ID" value="NZ_CP011043.1"/>
</dbReference>
<evidence type="ECO:0000256" key="1">
    <source>
        <dbReference type="SAM" id="MobiDB-lite"/>
    </source>
</evidence>
<sequence>MARRDDTTPSGDESGRPVPPTAKQAQKDLTVKQQREARRAEKVAALKKQQDRARRNRLIGIITGSVAAVAVVAVVIGVVVSSGTPKQDPADISIEGLRTWDSLPSTHVQTPVDYAGLYDGMSPPAGGEHNPMWLNCGVYDQPQPNENAVHDLEHGAVWITYDAAKITGDDLSNLQKYAESFGGYVTMSPYEGLDTPIALSAWGAQVKVDSVDDQRIKDFMAKYWKSPNAPEAGAACTGALEGEGRVG</sequence>
<dbReference type="PATRIC" id="fig|33014.5.peg.2468"/>
<dbReference type="AlphaFoldDB" id="A0A0D5CJF0"/>
<evidence type="ECO:0000313" key="4">
    <source>
        <dbReference type="Proteomes" id="UP000032604"/>
    </source>
</evidence>
<protein>
    <recommendedName>
        <fullName evidence="5">DUF3105 domain-containing protein</fullName>
    </recommendedName>
</protein>
<keyword evidence="2" id="KW-0472">Membrane</keyword>
<feature type="compositionally biased region" description="Basic and acidic residues" evidence="1">
    <location>
        <begin position="25"/>
        <end position="48"/>
    </location>
</feature>
<evidence type="ECO:0000256" key="2">
    <source>
        <dbReference type="SAM" id="Phobius"/>
    </source>
</evidence>